<dbReference type="InterPro" id="IPR015920">
    <property type="entry name" value="Cellobiose_DH-like_cyt"/>
</dbReference>
<evidence type="ECO:0000313" key="5">
    <source>
        <dbReference type="EMBL" id="KDQ12663.1"/>
    </source>
</evidence>
<dbReference type="Pfam" id="PF00734">
    <property type="entry name" value="CBM_1"/>
    <property type="match status" value="1"/>
</dbReference>
<dbReference type="InterPro" id="IPR000254">
    <property type="entry name" value="CBD"/>
</dbReference>
<organism evidence="5 6">
    <name type="scientific">Botryobasidium botryosum (strain FD-172 SS1)</name>
    <dbReference type="NCBI Taxonomy" id="930990"/>
    <lineage>
        <taxon>Eukaryota</taxon>
        <taxon>Fungi</taxon>
        <taxon>Dikarya</taxon>
        <taxon>Basidiomycota</taxon>
        <taxon>Agaricomycotina</taxon>
        <taxon>Agaricomycetes</taxon>
        <taxon>Cantharellales</taxon>
        <taxon>Botryobasidiaceae</taxon>
        <taxon>Botryobasidium</taxon>
    </lineage>
</organism>
<dbReference type="SUPFAM" id="SSF57180">
    <property type="entry name" value="Cellulose-binding domain"/>
    <property type="match status" value="1"/>
</dbReference>
<evidence type="ECO:0000259" key="4">
    <source>
        <dbReference type="PROSITE" id="PS51164"/>
    </source>
</evidence>
<feature type="compositionally biased region" description="Low complexity" evidence="2">
    <location>
        <begin position="203"/>
        <end position="252"/>
    </location>
</feature>
<accession>A0A067MA70</accession>
<evidence type="ECO:0000256" key="3">
    <source>
        <dbReference type="SAM" id="SignalP"/>
    </source>
</evidence>
<feature type="domain" description="CBM1" evidence="4">
    <location>
        <begin position="249"/>
        <end position="285"/>
    </location>
</feature>
<dbReference type="PANTHER" id="PTHR47797:SF5">
    <property type="entry name" value="CELLOBIOSE DEHYDROGENASE CYTOCHROME DOMAIN-CONTAINING PROTEIN"/>
    <property type="match status" value="1"/>
</dbReference>
<dbReference type="OrthoDB" id="413885at2759"/>
<dbReference type="PANTHER" id="PTHR47797">
    <property type="entry name" value="DEHYDROGENASE, PUTATIVE (AFU_ORTHOLOGUE AFUA_8G05805)-RELATED"/>
    <property type="match status" value="1"/>
</dbReference>
<dbReference type="CDD" id="cd09630">
    <property type="entry name" value="CDH_like_cytochrome"/>
    <property type="match status" value="1"/>
</dbReference>
<dbReference type="GO" id="GO:0030248">
    <property type="term" value="F:cellulose binding"/>
    <property type="evidence" value="ECO:0007669"/>
    <property type="project" value="InterPro"/>
</dbReference>
<evidence type="ECO:0000256" key="1">
    <source>
        <dbReference type="ARBA" id="ARBA00022729"/>
    </source>
</evidence>
<dbReference type="InterPro" id="IPR035971">
    <property type="entry name" value="CBD_sf"/>
</dbReference>
<dbReference type="Pfam" id="PF16010">
    <property type="entry name" value="CDH-cyt"/>
    <property type="match status" value="1"/>
</dbReference>
<dbReference type="AlphaFoldDB" id="A0A067MA70"/>
<dbReference type="Proteomes" id="UP000027195">
    <property type="component" value="Unassembled WGS sequence"/>
</dbReference>
<dbReference type="GO" id="GO:0005975">
    <property type="term" value="P:carbohydrate metabolic process"/>
    <property type="evidence" value="ECO:0007669"/>
    <property type="project" value="InterPro"/>
</dbReference>
<protein>
    <submittedName>
        <fullName evidence="5">Carbohydrate-binding module family 1 protein</fullName>
    </submittedName>
</protein>
<evidence type="ECO:0000313" key="6">
    <source>
        <dbReference type="Proteomes" id="UP000027195"/>
    </source>
</evidence>
<feature type="signal peptide" evidence="3">
    <location>
        <begin position="1"/>
        <end position="18"/>
    </location>
</feature>
<dbReference type="GO" id="GO:0005576">
    <property type="term" value="C:extracellular region"/>
    <property type="evidence" value="ECO:0007669"/>
    <property type="project" value="InterPro"/>
</dbReference>
<keyword evidence="6" id="KW-1185">Reference proteome</keyword>
<proteinExistence type="predicted"/>
<dbReference type="PROSITE" id="PS51164">
    <property type="entry name" value="CBM1_2"/>
    <property type="match status" value="1"/>
</dbReference>
<dbReference type="HOGENOM" id="CLU_081649_2_0_1"/>
<reference evidence="6" key="1">
    <citation type="journal article" date="2014" name="Proc. Natl. Acad. Sci. U.S.A.">
        <title>Extensive sampling of basidiomycete genomes demonstrates inadequacy of the white-rot/brown-rot paradigm for wood decay fungi.</title>
        <authorList>
            <person name="Riley R."/>
            <person name="Salamov A.A."/>
            <person name="Brown D.W."/>
            <person name="Nagy L.G."/>
            <person name="Floudas D."/>
            <person name="Held B.W."/>
            <person name="Levasseur A."/>
            <person name="Lombard V."/>
            <person name="Morin E."/>
            <person name="Otillar R."/>
            <person name="Lindquist E.A."/>
            <person name="Sun H."/>
            <person name="LaButti K.M."/>
            <person name="Schmutz J."/>
            <person name="Jabbour D."/>
            <person name="Luo H."/>
            <person name="Baker S.E."/>
            <person name="Pisabarro A.G."/>
            <person name="Walton J.D."/>
            <person name="Blanchette R.A."/>
            <person name="Henrissat B."/>
            <person name="Martin F."/>
            <person name="Cullen D."/>
            <person name="Hibbett D.S."/>
            <person name="Grigoriev I.V."/>
        </authorList>
    </citation>
    <scope>NUCLEOTIDE SEQUENCE [LARGE SCALE GENOMIC DNA]</scope>
    <source>
        <strain evidence="6">FD-172 SS1</strain>
    </source>
</reference>
<feature type="chain" id="PRO_5001645399" evidence="3">
    <location>
        <begin position="19"/>
        <end position="287"/>
    </location>
</feature>
<feature type="region of interest" description="Disordered" evidence="2">
    <location>
        <begin position="200"/>
        <end position="252"/>
    </location>
</feature>
<gene>
    <name evidence="5" type="ORF">BOTBODRAFT_45765</name>
</gene>
<sequence>MLGRILVSLLPLVGAAFAQQSTPYTDPANGITFQSYSDPTHGITFRWVFPPLTSPQTEYIGEIVAPIDVGYVGFSLGGSMTYSLLLVAWQNAQTIVTSTRWTNAYALPTTYAGPVITQLPSTSINATHWKLVYRAQNATSWNGGSLDTTAFPVLSWVLGETKPAQPANPASTFFQHTDFGFWSQDAASAHDAKYSSYLGGGTTSSTSPTTSRVSTTSTTSRITTTSTTPTTTRITTTSTTTRTTTAPTPTQTQWGQCAGIGWTGPTVCPTGWRCVKQNDYYSQCLQA</sequence>
<dbReference type="InParanoid" id="A0A067MA70"/>
<keyword evidence="1 3" id="KW-0732">Signal</keyword>
<dbReference type="SUPFAM" id="SSF49344">
    <property type="entry name" value="CBD9-like"/>
    <property type="match status" value="1"/>
</dbReference>
<dbReference type="STRING" id="930990.A0A067MA70"/>
<dbReference type="EMBL" id="KL198049">
    <property type="protein sequence ID" value="KDQ12663.1"/>
    <property type="molecule type" value="Genomic_DNA"/>
</dbReference>
<name>A0A067MA70_BOTB1</name>
<dbReference type="Gene3D" id="2.60.40.1210">
    <property type="entry name" value="Cellobiose dehydrogenase, cytochrome domain"/>
    <property type="match status" value="1"/>
</dbReference>
<evidence type="ECO:0000256" key="2">
    <source>
        <dbReference type="SAM" id="MobiDB-lite"/>
    </source>
</evidence>
<dbReference type="SMART" id="SM00236">
    <property type="entry name" value="fCBD"/>
    <property type="match status" value="1"/>
</dbReference>